<reference evidence="8" key="2">
    <citation type="submission" date="2021-04" db="EMBL/GenBank/DDBJ databases">
        <authorList>
            <person name="Gilroy R."/>
        </authorList>
    </citation>
    <scope>NUCLEOTIDE SEQUENCE</scope>
    <source>
        <strain evidence="8">CHK186-16707</strain>
    </source>
</reference>
<dbReference type="SMART" id="SM00079">
    <property type="entry name" value="PBPe"/>
    <property type="match status" value="1"/>
</dbReference>
<evidence type="ECO:0000313" key="8">
    <source>
        <dbReference type="EMBL" id="HJA09162.1"/>
    </source>
</evidence>
<dbReference type="Pfam" id="PF00497">
    <property type="entry name" value="SBP_bac_3"/>
    <property type="match status" value="1"/>
</dbReference>
<dbReference type="EMBL" id="DXAN01000026">
    <property type="protein sequence ID" value="HJA09162.1"/>
    <property type="molecule type" value="Genomic_DNA"/>
</dbReference>
<evidence type="ECO:0000256" key="2">
    <source>
        <dbReference type="ARBA" id="ARBA00010333"/>
    </source>
</evidence>
<dbReference type="PANTHER" id="PTHR35936">
    <property type="entry name" value="MEMBRANE-BOUND LYTIC MUREIN TRANSGLYCOSYLASE F"/>
    <property type="match status" value="1"/>
</dbReference>
<evidence type="ECO:0000256" key="4">
    <source>
        <dbReference type="RuleBase" id="RU003744"/>
    </source>
</evidence>
<sequence>MKRVSVLLSALCLALGMTGMAVAAPLVVAHDTNFKPFEFKDSSGQYTGFDIELWDNVAKRAGLEYKFQPMDFNGIIPGLQTGNIDAAIAAMTITPQRQEVVDMSDPYYDTGIMLVVRTEDVDKYKSLEDLAGKVIASKTGTAPADYLRTKFTKAKEVKLFPNNDGMYLEVLGKGADAAFFDESVVRDFAKASDGGLTVVGPLYEGQSYGIGFPKGSKLVGPVNEALKAMKADGTYKQLYIKWFGVDPDTK</sequence>
<evidence type="ECO:0000256" key="1">
    <source>
        <dbReference type="ARBA" id="ARBA00004196"/>
    </source>
</evidence>
<dbReference type="PROSITE" id="PS01039">
    <property type="entry name" value="SBP_BACTERIAL_3"/>
    <property type="match status" value="1"/>
</dbReference>
<dbReference type="Proteomes" id="UP000824225">
    <property type="component" value="Unassembled WGS sequence"/>
</dbReference>
<gene>
    <name evidence="8" type="ORF">H9962_08250</name>
</gene>
<protein>
    <submittedName>
        <fullName evidence="8">Transporter substrate-binding domain-containing protein</fullName>
    </submittedName>
</protein>
<dbReference type="GO" id="GO:0015276">
    <property type="term" value="F:ligand-gated monoatomic ion channel activity"/>
    <property type="evidence" value="ECO:0007669"/>
    <property type="project" value="InterPro"/>
</dbReference>
<comment type="similarity">
    <text evidence="2 4">Belongs to the bacterial solute-binding protein 3 family.</text>
</comment>
<reference evidence="8" key="1">
    <citation type="journal article" date="2021" name="PeerJ">
        <title>Extensive microbial diversity within the chicken gut microbiome revealed by metagenomics and culture.</title>
        <authorList>
            <person name="Gilroy R."/>
            <person name="Ravi A."/>
            <person name="Getino M."/>
            <person name="Pursley I."/>
            <person name="Horton D.L."/>
            <person name="Alikhan N.F."/>
            <person name="Baker D."/>
            <person name="Gharbi K."/>
            <person name="Hall N."/>
            <person name="Watson M."/>
            <person name="Adriaenssens E.M."/>
            <person name="Foster-Nyarko E."/>
            <person name="Jarju S."/>
            <person name="Secka A."/>
            <person name="Antonio M."/>
            <person name="Oren A."/>
            <person name="Chaudhuri R.R."/>
            <person name="La Ragione R."/>
            <person name="Hildebrand F."/>
            <person name="Pallen M.J."/>
        </authorList>
    </citation>
    <scope>NUCLEOTIDE SEQUENCE</scope>
    <source>
        <strain evidence="8">CHK186-16707</strain>
    </source>
</reference>
<dbReference type="GO" id="GO:0016020">
    <property type="term" value="C:membrane"/>
    <property type="evidence" value="ECO:0007669"/>
    <property type="project" value="InterPro"/>
</dbReference>
<proteinExistence type="inferred from homology"/>
<name>A0A9D2HEX8_9BACT</name>
<evidence type="ECO:0000259" key="7">
    <source>
        <dbReference type="SMART" id="SM00079"/>
    </source>
</evidence>
<evidence type="ECO:0000256" key="5">
    <source>
        <dbReference type="SAM" id="SignalP"/>
    </source>
</evidence>
<dbReference type="Gene3D" id="3.40.190.10">
    <property type="entry name" value="Periplasmic binding protein-like II"/>
    <property type="match status" value="2"/>
</dbReference>
<dbReference type="InterPro" id="IPR001320">
    <property type="entry name" value="Iontro_rcpt_C"/>
</dbReference>
<dbReference type="SMART" id="SM00062">
    <property type="entry name" value="PBPb"/>
    <property type="match status" value="1"/>
</dbReference>
<comment type="caution">
    <text evidence="8">The sequence shown here is derived from an EMBL/GenBank/DDBJ whole genome shotgun (WGS) entry which is preliminary data.</text>
</comment>
<dbReference type="InterPro" id="IPR001638">
    <property type="entry name" value="Solute-binding_3/MltF_N"/>
</dbReference>
<evidence type="ECO:0000313" key="9">
    <source>
        <dbReference type="Proteomes" id="UP000824225"/>
    </source>
</evidence>
<feature type="domain" description="Ionotropic glutamate receptor C-terminal" evidence="7">
    <location>
        <begin position="25"/>
        <end position="245"/>
    </location>
</feature>
<dbReference type="SUPFAM" id="SSF53850">
    <property type="entry name" value="Periplasmic binding protein-like II"/>
    <property type="match status" value="1"/>
</dbReference>
<feature type="signal peptide" evidence="5">
    <location>
        <begin position="1"/>
        <end position="23"/>
    </location>
</feature>
<accession>A0A9D2HEX8</accession>
<organism evidence="8 9">
    <name type="scientific">Candidatus Mailhella merdigallinarum</name>
    <dbReference type="NCBI Taxonomy" id="2838658"/>
    <lineage>
        <taxon>Bacteria</taxon>
        <taxon>Pseudomonadati</taxon>
        <taxon>Thermodesulfobacteriota</taxon>
        <taxon>Desulfovibrionia</taxon>
        <taxon>Desulfovibrionales</taxon>
        <taxon>Desulfovibrionaceae</taxon>
        <taxon>Mailhella</taxon>
    </lineage>
</organism>
<comment type="subcellular location">
    <subcellularLocation>
        <location evidence="1">Cell envelope</location>
    </subcellularLocation>
</comment>
<evidence type="ECO:0000259" key="6">
    <source>
        <dbReference type="SMART" id="SM00062"/>
    </source>
</evidence>
<dbReference type="GO" id="GO:0030313">
    <property type="term" value="C:cell envelope"/>
    <property type="evidence" value="ECO:0007669"/>
    <property type="project" value="UniProtKB-SubCell"/>
</dbReference>
<evidence type="ECO:0000256" key="3">
    <source>
        <dbReference type="ARBA" id="ARBA00022729"/>
    </source>
</evidence>
<feature type="domain" description="Solute-binding protein family 3/N-terminal" evidence="6">
    <location>
        <begin position="25"/>
        <end position="246"/>
    </location>
</feature>
<dbReference type="AlphaFoldDB" id="A0A9D2HEX8"/>
<feature type="chain" id="PRO_5039697385" evidence="5">
    <location>
        <begin position="24"/>
        <end position="250"/>
    </location>
</feature>
<dbReference type="InterPro" id="IPR018313">
    <property type="entry name" value="SBP_3_CS"/>
</dbReference>
<dbReference type="PANTHER" id="PTHR35936:SF38">
    <property type="entry name" value="GLUTAMINE-BINDING PERIPLASMIC PROTEIN"/>
    <property type="match status" value="1"/>
</dbReference>
<keyword evidence="3 5" id="KW-0732">Signal</keyword>